<protein>
    <submittedName>
        <fullName evidence="5">Lipoprotein, NlpC/P60 family (SH3 domains)</fullName>
    </submittedName>
</protein>
<keyword evidence="6" id="KW-1185">Reference proteome</keyword>
<dbReference type="RefSeq" id="WP_078424744.1">
    <property type="nucleotide sequence ID" value="NZ_CP017258.1"/>
</dbReference>
<evidence type="ECO:0000256" key="3">
    <source>
        <dbReference type="ARBA" id="ARBA00022801"/>
    </source>
</evidence>
<gene>
    <name evidence="5" type="ORF">CPIN18021_1494</name>
</gene>
<reference evidence="6" key="1">
    <citation type="submission" date="2016-09" db="EMBL/GenBank/DDBJ databases">
        <title>Comparative genomics of the Campylobacter concisus group.</title>
        <authorList>
            <person name="Miller W.G."/>
            <person name="Yee E."/>
            <person name="Chapman M.H."/>
            <person name="Huynh S."/>
            <person name="Bono J.L."/>
            <person name="On S.L.W."/>
            <person name="StLeger J."/>
            <person name="Foster G."/>
            <person name="Parker C.T."/>
        </authorList>
    </citation>
    <scope>NUCLEOTIDE SEQUENCE [LARGE SCALE GENOMIC DNA]</scope>
    <source>
        <strain evidence="6">RM18021</strain>
    </source>
</reference>
<dbReference type="Gene3D" id="3.90.1720.10">
    <property type="entry name" value="endopeptidase domain like (from Nostoc punctiforme)"/>
    <property type="match status" value="1"/>
</dbReference>
<dbReference type="Proteomes" id="UP000190868">
    <property type="component" value="Chromosome"/>
</dbReference>
<keyword evidence="2" id="KW-0645">Protease</keyword>
<dbReference type="AlphaFoldDB" id="A0A1S6U966"/>
<dbReference type="InterPro" id="IPR039439">
    <property type="entry name" value="SH3b1_dom"/>
</dbReference>
<dbReference type="GO" id="GO:0006508">
    <property type="term" value="P:proteolysis"/>
    <property type="evidence" value="ECO:0007669"/>
    <property type="project" value="UniProtKB-KW"/>
</dbReference>
<dbReference type="EMBL" id="CP017258">
    <property type="protein sequence ID" value="AQW88278.1"/>
    <property type="molecule type" value="Genomic_DNA"/>
</dbReference>
<dbReference type="GO" id="GO:0008234">
    <property type="term" value="F:cysteine-type peptidase activity"/>
    <property type="evidence" value="ECO:0007669"/>
    <property type="project" value="UniProtKB-KW"/>
</dbReference>
<accession>A0A1S6U966</accession>
<evidence type="ECO:0000256" key="4">
    <source>
        <dbReference type="ARBA" id="ARBA00022807"/>
    </source>
</evidence>
<evidence type="ECO:0000256" key="2">
    <source>
        <dbReference type="ARBA" id="ARBA00022670"/>
    </source>
</evidence>
<dbReference type="Pfam" id="PF12914">
    <property type="entry name" value="SH3_7"/>
    <property type="match status" value="1"/>
</dbReference>
<keyword evidence="5" id="KW-0449">Lipoprotein</keyword>
<comment type="similarity">
    <text evidence="1">Belongs to the peptidase C40 family.</text>
</comment>
<dbReference type="PIRSF" id="PIRSF019015">
    <property type="entry name" value="P60_peptidase_YkfC"/>
    <property type="match status" value="1"/>
</dbReference>
<dbReference type="InterPro" id="IPR000064">
    <property type="entry name" value="NLP_P60_dom"/>
</dbReference>
<name>A0A1S6U966_9BACT</name>
<keyword evidence="3" id="KW-0378">Hydrolase</keyword>
<evidence type="ECO:0000313" key="5">
    <source>
        <dbReference type="EMBL" id="AQW88278.1"/>
    </source>
</evidence>
<dbReference type="Pfam" id="PF12913">
    <property type="entry name" value="SH3_6"/>
    <property type="match status" value="1"/>
</dbReference>
<organism evidence="5 6">
    <name type="scientific">Campylobacter pinnipediorum subsp. caledonicus</name>
    <dbReference type="NCBI Taxonomy" id="1874362"/>
    <lineage>
        <taxon>Bacteria</taxon>
        <taxon>Pseudomonadati</taxon>
        <taxon>Campylobacterota</taxon>
        <taxon>Epsilonproteobacteria</taxon>
        <taxon>Campylobacterales</taxon>
        <taxon>Campylobacteraceae</taxon>
        <taxon>Campylobacter</taxon>
    </lineage>
</organism>
<dbReference type="PROSITE" id="PS51257">
    <property type="entry name" value="PROKAR_LIPOPROTEIN"/>
    <property type="match status" value="1"/>
</dbReference>
<evidence type="ECO:0000313" key="6">
    <source>
        <dbReference type="Proteomes" id="UP000190868"/>
    </source>
</evidence>
<dbReference type="InterPro" id="IPR026864">
    <property type="entry name" value="SH3b2-type_SH3"/>
</dbReference>
<dbReference type="InterPro" id="IPR027017">
    <property type="entry name" value="P60_peptidase_YkfC"/>
</dbReference>
<evidence type="ECO:0000256" key="1">
    <source>
        <dbReference type="ARBA" id="ARBA00007074"/>
    </source>
</evidence>
<dbReference type="InterPro" id="IPR038765">
    <property type="entry name" value="Papain-like_cys_pep_sf"/>
</dbReference>
<proteinExistence type="inferred from homology"/>
<dbReference type="Pfam" id="PF00877">
    <property type="entry name" value="NLPC_P60"/>
    <property type="match status" value="1"/>
</dbReference>
<sequence>MKNLIFLSFIVIFFISCSTKQESNISVLNLENQNAYTMPKILSNQKIEGGELLEKRFSVFSYTPNKDDIKDAFWAFDIYTPKKNKTYYGSNFKPILPSWFEEQEKNANKDEFLKLSRLAISVTNTAIRNFPTNEPIFYNPNKAGEGYPFDYLQASNISIAKPIFVSHLSLDRAWAMVKDDTVWGWVKINNIKFINDKEATKLQNSKFIILTKDKMPIYDTQNNFLFYGKIGALLPYYKQDDLSFIGEIQTISGIKKYKIPKAFSTKYPAELNDENIQKIASSLLGQPYGWGGLDDLRDCSLFTKDFLGSFGIWLPRNSSAQSKIGTKIELEGLSNEEKLNIIKEKGIPYTTLFYLNGHIMLYIGIKDDKVLALHDAWGIRTKDNGRALIGQIAITPLDIGANLKNVDKKSLLLSKIKSMNIITK</sequence>
<keyword evidence="4" id="KW-0788">Thiol protease</keyword>
<dbReference type="SUPFAM" id="SSF54001">
    <property type="entry name" value="Cysteine proteinases"/>
    <property type="match status" value="1"/>
</dbReference>